<reference evidence="2" key="1">
    <citation type="submission" date="2020-05" db="EMBL/GenBank/DDBJ databases">
        <authorList>
            <person name="Chiriac C."/>
            <person name="Salcher M."/>
            <person name="Ghai R."/>
            <person name="Kavagutti S V."/>
        </authorList>
    </citation>
    <scope>NUCLEOTIDE SEQUENCE</scope>
</reference>
<feature type="region of interest" description="Disordered" evidence="1">
    <location>
        <begin position="190"/>
        <end position="216"/>
    </location>
</feature>
<accession>A0A6J6CD23</accession>
<evidence type="ECO:0000256" key="1">
    <source>
        <dbReference type="SAM" id="MobiDB-lite"/>
    </source>
</evidence>
<sequence>MSDDRRNPYVLLGLPYGASLAEARRAFQRRAREARWGDHDAVDLADLEWALARIELEHVDAAAAFGTYRVPADPAVLRPPAGFGLLAPAPRPAPRRSPVTPDDERAVVFDAARVDAAQHLLDRTAAAVGKRLERVADGPRPVVAVPTPPVRRRGWLPVVLVGAATGAVLAVAGISTLGGDDDTTATTTVATTAAATTDPPTTTAAPTTTEADPSAAPGLGEMIEYGGIEITPSEPLDGFGHLCLLFTIDGDVPLGFLREQVTLISGGVAIDPALGITTGRAPATDVFGDPAPALREICFRTEGWQERDTDLVYNTQVGNYRWRISEA</sequence>
<protein>
    <submittedName>
        <fullName evidence="2">Unannotated protein</fullName>
    </submittedName>
</protein>
<proteinExistence type="predicted"/>
<organism evidence="2">
    <name type="scientific">freshwater metagenome</name>
    <dbReference type="NCBI Taxonomy" id="449393"/>
    <lineage>
        <taxon>unclassified sequences</taxon>
        <taxon>metagenomes</taxon>
        <taxon>ecological metagenomes</taxon>
    </lineage>
</organism>
<name>A0A6J6CD23_9ZZZZ</name>
<dbReference type="AlphaFoldDB" id="A0A6J6CD23"/>
<dbReference type="EMBL" id="CAEZSR010000022">
    <property type="protein sequence ID" value="CAB4549134.1"/>
    <property type="molecule type" value="Genomic_DNA"/>
</dbReference>
<evidence type="ECO:0000313" key="2">
    <source>
        <dbReference type="EMBL" id="CAB4549134.1"/>
    </source>
</evidence>
<gene>
    <name evidence="2" type="ORF">UFOPK1493_00913</name>
</gene>